<comment type="caution">
    <text evidence="6">The sequence shown here is derived from an EMBL/GenBank/DDBJ whole genome shotgun (WGS) entry which is preliminary data.</text>
</comment>
<evidence type="ECO:0000256" key="1">
    <source>
        <dbReference type="ARBA" id="ARBA00005417"/>
    </source>
</evidence>
<organism evidence="6 7">
    <name type="scientific">Novipirellula galeiformis</name>
    <dbReference type="NCBI Taxonomy" id="2528004"/>
    <lineage>
        <taxon>Bacteria</taxon>
        <taxon>Pseudomonadati</taxon>
        <taxon>Planctomycetota</taxon>
        <taxon>Planctomycetia</taxon>
        <taxon>Pirellulales</taxon>
        <taxon>Pirellulaceae</taxon>
        <taxon>Novipirellula</taxon>
    </lineage>
</organism>
<keyword evidence="2" id="KW-0813">Transport</keyword>
<keyword evidence="4 6" id="KW-0067">ATP-binding</keyword>
<dbReference type="InterPro" id="IPR003593">
    <property type="entry name" value="AAA+_ATPase"/>
</dbReference>
<evidence type="ECO:0000313" key="7">
    <source>
        <dbReference type="Proteomes" id="UP000316304"/>
    </source>
</evidence>
<comment type="similarity">
    <text evidence="1">Belongs to the ABC transporter superfamily.</text>
</comment>
<evidence type="ECO:0000259" key="5">
    <source>
        <dbReference type="PROSITE" id="PS50893"/>
    </source>
</evidence>
<dbReference type="Pfam" id="PF00005">
    <property type="entry name" value="ABC_tran"/>
    <property type="match status" value="1"/>
</dbReference>
<dbReference type="GO" id="GO:0016020">
    <property type="term" value="C:membrane"/>
    <property type="evidence" value="ECO:0007669"/>
    <property type="project" value="InterPro"/>
</dbReference>
<dbReference type="SMART" id="SM00382">
    <property type="entry name" value="AAA"/>
    <property type="match status" value="1"/>
</dbReference>
<dbReference type="InterPro" id="IPR015860">
    <property type="entry name" value="ABC_transpr_TagH-like"/>
</dbReference>
<dbReference type="GO" id="GO:0140359">
    <property type="term" value="F:ABC-type transporter activity"/>
    <property type="evidence" value="ECO:0007669"/>
    <property type="project" value="InterPro"/>
</dbReference>
<dbReference type="InterPro" id="IPR027417">
    <property type="entry name" value="P-loop_NTPase"/>
</dbReference>
<evidence type="ECO:0000256" key="4">
    <source>
        <dbReference type="ARBA" id="ARBA00022840"/>
    </source>
</evidence>
<dbReference type="PANTHER" id="PTHR46743:SF2">
    <property type="entry name" value="TEICHOIC ACIDS EXPORT ATP-BINDING PROTEIN TAGH"/>
    <property type="match status" value="1"/>
</dbReference>
<dbReference type="AlphaFoldDB" id="A0A5C6CAV7"/>
<dbReference type="Gene3D" id="3.40.50.300">
    <property type="entry name" value="P-loop containing nucleotide triphosphate hydrolases"/>
    <property type="match status" value="1"/>
</dbReference>
<dbReference type="GO" id="GO:0016887">
    <property type="term" value="F:ATP hydrolysis activity"/>
    <property type="evidence" value="ECO:0007669"/>
    <property type="project" value="InterPro"/>
</dbReference>
<dbReference type="EMBL" id="SJPT01000007">
    <property type="protein sequence ID" value="TWU21222.1"/>
    <property type="molecule type" value="Genomic_DNA"/>
</dbReference>
<proteinExistence type="inferred from homology"/>
<dbReference type="RefSeq" id="WP_146596313.1">
    <property type="nucleotide sequence ID" value="NZ_SJPT01000007.1"/>
</dbReference>
<dbReference type="CDD" id="cd03220">
    <property type="entry name" value="ABC_KpsT_Wzt"/>
    <property type="match status" value="1"/>
</dbReference>
<evidence type="ECO:0000256" key="2">
    <source>
        <dbReference type="ARBA" id="ARBA00022448"/>
    </source>
</evidence>
<protein>
    <submittedName>
        <fullName evidence="6">Teichoic acids export ATP-binding protein TagH</fullName>
    </submittedName>
</protein>
<dbReference type="OrthoDB" id="9778870at2"/>
<keyword evidence="7" id="KW-1185">Reference proteome</keyword>
<dbReference type="SUPFAM" id="SSF52540">
    <property type="entry name" value="P-loop containing nucleoside triphosphate hydrolases"/>
    <property type="match status" value="1"/>
</dbReference>
<dbReference type="InterPro" id="IPR003439">
    <property type="entry name" value="ABC_transporter-like_ATP-bd"/>
</dbReference>
<dbReference type="PROSITE" id="PS50893">
    <property type="entry name" value="ABC_TRANSPORTER_2"/>
    <property type="match status" value="1"/>
</dbReference>
<evidence type="ECO:0000256" key="3">
    <source>
        <dbReference type="ARBA" id="ARBA00022741"/>
    </source>
</evidence>
<sequence>MSEVLIRAENVGKKFCRDLKKSLWYGVKDSAAELFCREQASKLRDQEFWANQGISFSVSRGECLALIGHNGAGKTTLLKVISGLIKPDEGRVSIRGQVNSLIALGAGFNPILTARENIYVNGAILGLSSKKVNLRIEEIVEFSGLNDFIDSPVRTLSSGMNVRLGFATAVLLIKPDVLLVDEVLSVGDASFRVKSMNAIHNLLETAAVVFVSHNEQLVRRACTTALFLEQGKLLHRGSVGEVYEAYHEVYERNLNAPSSMHTIQSIRLTKVSIDEKIEAGDSLTVQLEFDSEKSISDVYIRIAIHSADHIMIAEYNSTHYNEYFAITKGLNRISQVIESTKLSPGVYCVSVLMHPASDPRFLIWLDKSHKLRVTGQINSNAPIML</sequence>
<dbReference type="Gene3D" id="2.70.50.60">
    <property type="entry name" value="abc- transporter (atp binding component) like domain"/>
    <property type="match status" value="1"/>
</dbReference>
<dbReference type="Proteomes" id="UP000316304">
    <property type="component" value="Unassembled WGS sequence"/>
</dbReference>
<dbReference type="InterPro" id="IPR050683">
    <property type="entry name" value="Bact_Polysacc_Export_ATP-bd"/>
</dbReference>
<dbReference type="GO" id="GO:0005524">
    <property type="term" value="F:ATP binding"/>
    <property type="evidence" value="ECO:0007669"/>
    <property type="project" value="UniProtKB-KW"/>
</dbReference>
<dbReference type="PANTHER" id="PTHR46743">
    <property type="entry name" value="TEICHOIC ACIDS EXPORT ATP-BINDING PROTEIN TAGH"/>
    <property type="match status" value="1"/>
</dbReference>
<feature type="domain" description="ABC transporter" evidence="5">
    <location>
        <begin position="6"/>
        <end position="255"/>
    </location>
</feature>
<gene>
    <name evidence="6" type="primary">tagH_2</name>
    <name evidence="6" type="ORF">Pla52o_42560</name>
</gene>
<evidence type="ECO:0000313" key="6">
    <source>
        <dbReference type="EMBL" id="TWU21222.1"/>
    </source>
</evidence>
<reference evidence="6 7" key="1">
    <citation type="submission" date="2019-02" db="EMBL/GenBank/DDBJ databases">
        <title>Deep-cultivation of Planctomycetes and their phenomic and genomic characterization uncovers novel biology.</title>
        <authorList>
            <person name="Wiegand S."/>
            <person name="Jogler M."/>
            <person name="Boedeker C."/>
            <person name="Pinto D."/>
            <person name="Vollmers J."/>
            <person name="Rivas-Marin E."/>
            <person name="Kohn T."/>
            <person name="Peeters S.H."/>
            <person name="Heuer A."/>
            <person name="Rast P."/>
            <person name="Oberbeckmann S."/>
            <person name="Bunk B."/>
            <person name="Jeske O."/>
            <person name="Meyerdierks A."/>
            <person name="Storesund J.E."/>
            <person name="Kallscheuer N."/>
            <person name="Luecker S."/>
            <person name="Lage O.M."/>
            <person name="Pohl T."/>
            <person name="Merkel B.J."/>
            <person name="Hornburger P."/>
            <person name="Mueller R.-W."/>
            <person name="Bruemmer F."/>
            <person name="Labrenz M."/>
            <person name="Spormann A.M."/>
            <person name="Op Den Camp H."/>
            <person name="Overmann J."/>
            <person name="Amann R."/>
            <person name="Jetten M.S.M."/>
            <person name="Mascher T."/>
            <person name="Medema M.H."/>
            <person name="Devos D.P."/>
            <person name="Kaster A.-K."/>
            <person name="Ovreas L."/>
            <person name="Rohde M."/>
            <person name="Galperin M.Y."/>
            <person name="Jogler C."/>
        </authorList>
    </citation>
    <scope>NUCLEOTIDE SEQUENCE [LARGE SCALE GENOMIC DNA]</scope>
    <source>
        <strain evidence="6 7">Pla52o</strain>
    </source>
</reference>
<accession>A0A5C6CAV7</accession>
<name>A0A5C6CAV7_9BACT</name>
<keyword evidence="3" id="KW-0547">Nucleotide-binding</keyword>